<dbReference type="GO" id="GO:0006357">
    <property type="term" value="P:regulation of transcription by RNA polymerase II"/>
    <property type="evidence" value="ECO:0007669"/>
    <property type="project" value="TreeGrafter"/>
</dbReference>
<evidence type="ECO:0000256" key="7">
    <source>
        <dbReference type="ARBA" id="ARBA00023242"/>
    </source>
</evidence>
<dbReference type="InterPro" id="IPR056438">
    <property type="entry name" value="Znf-C2H2_CTCF"/>
</dbReference>
<evidence type="ECO:0000256" key="1">
    <source>
        <dbReference type="ARBA" id="ARBA00004123"/>
    </source>
</evidence>
<feature type="region of interest" description="Disordered" evidence="9">
    <location>
        <begin position="421"/>
        <end position="441"/>
    </location>
</feature>
<evidence type="ECO:0000313" key="11">
    <source>
        <dbReference type="Proteomes" id="UP000085678"/>
    </source>
</evidence>
<keyword evidence="4 8" id="KW-0863">Zinc-finger</keyword>
<keyword evidence="7" id="KW-0539">Nucleus</keyword>
<dbReference type="Gene3D" id="3.30.160.60">
    <property type="entry name" value="Classic Zinc Finger"/>
    <property type="match status" value="4"/>
</dbReference>
<keyword evidence="11" id="KW-1185">Reference proteome</keyword>
<dbReference type="GeneID" id="106175789"/>
<feature type="region of interest" description="Disordered" evidence="9">
    <location>
        <begin position="154"/>
        <end position="187"/>
    </location>
</feature>
<dbReference type="InterPro" id="IPR050589">
    <property type="entry name" value="Ikaros_C2H2-ZF"/>
</dbReference>
<dbReference type="InterPro" id="IPR036236">
    <property type="entry name" value="Znf_C2H2_sf"/>
</dbReference>
<keyword evidence="3" id="KW-0677">Repeat</keyword>
<dbReference type="InterPro" id="IPR013087">
    <property type="entry name" value="Znf_C2H2_type"/>
</dbReference>
<dbReference type="SMART" id="SM00355">
    <property type="entry name" value="ZnF_C2H2"/>
    <property type="match status" value="8"/>
</dbReference>
<feature type="domain" description="C2H2-type" evidence="10">
    <location>
        <begin position="261"/>
        <end position="289"/>
    </location>
</feature>
<dbReference type="AlphaFoldDB" id="A0A1S3JSU2"/>
<sequence length="481" mass="55766">MVSDQVMAGSCSSIVVTAEIFAKFSHILQETGMNANELMQHLFTLYFRDRSNESKGRDLDESANKVLENQEYECSAFSCDLDEVNSKEDFHSGLSDTVPNIPQPVDQMVIGKHKTVVLENITDKVTGMLQQSTGTKHKKGCPRKGQSMLKPLQQPTDAKCKRGCPRKDPSDTAVEKEPDNGKMPQRKDNWREGMYYKEDGLFCCKHCDYKRAKWRQMSQHLNIHAEIKPFLCGDCGAQFHRKYHLLRHQKSQHGIEPVNSHKCQHCDKTFFFPSLLKTHMETAHRDTPAEYSCDKCDYKTHVKYYLHKHQAKHMGKIYKCEHCQYSTAWRKNLKEHSRRHTGERLKCELCPYVTVYNKLYRKHVQRHQDALEKLVCDKCGKEFGTAKKLREHEKLHLEVKKFQCTECYHETSSKSALRCHMKKHTSPRKVKKKKKKKTHPETVQVEGNLNDSLTAFDPSRCTWQAIGVSEQGDVLFDQLLA</sequence>
<evidence type="ECO:0000256" key="3">
    <source>
        <dbReference type="ARBA" id="ARBA00022737"/>
    </source>
</evidence>
<evidence type="ECO:0000256" key="2">
    <source>
        <dbReference type="ARBA" id="ARBA00022723"/>
    </source>
</evidence>
<feature type="domain" description="C2H2-type" evidence="10">
    <location>
        <begin position="374"/>
        <end position="401"/>
    </location>
</feature>
<dbReference type="KEGG" id="lak:106175789"/>
<dbReference type="GO" id="GO:0000978">
    <property type="term" value="F:RNA polymerase II cis-regulatory region sequence-specific DNA binding"/>
    <property type="evidence" value="ECO:0007669"/>
    <property type="project" value="TreeGrafter"/>
</dbReference>
<accession>A0A1S3JSU2</accession>
<keyword evidence="5" id="KW-0862">Zinc</keyword>
<evidence type="ECO:0000256" key="8">
    <source>
        <dbReference type="PROSITE-ProRule" id="PRU00042"/>
    </source>
</evidence>
<dbReference type="PROSITE" id="PS50157">
    <property type="entry name" value="ZINC_FINGER_C2H2_2"/>
    <property type="match status" value="6"/>
</dbReference>
<organism evidence="11 12">
    <name type="scientific">Lingula anatina</name>
    <name type="common">Brachiopod</name>
    <name type="synonym">Lingula unguis</name>
    <dbReference type="NCBI Taxonomy" id="7574"/>
    <lineage>
        <taxon>Eukaryota</taxon>
        <taxon>Metazoa</taxon>
        <taxon>Spiralia</taxon>
        <taxon>Lophotrochozoa</taxon>
        <taxon>Brachiopoda</taxon>
        <taxon>Linguliformea</taxon>
        <taxon>Lingulata</taxon>
        <taxon>Lingulida</taxon>
        <taxon>Linguloidea</taxon>
        <taxon>Lingulidae</taxon>
        <taxon>Lingula</taxon>
    </lineage>
</organism>
<protein>
    <submittedName>
        <fullName evidence="12">Zinc finger protein 540 isoform X1</fullName>
    </submittedName>
</protein>
<dbReference type="GO" id="GO:0003700">
    <property type="term" value="F:DNA-binding transcription factor activity"/>
    <property type="evidence" value="ECO:0007669"/>
    <property type="project" value="TreeGrafter"/>
</dbReference>
<evidence type="ECO:0000259" key="10">
    <source>
        <dbReference type="PROSITE" id="PS50157"/>
    </source>
</evidence>
<evidence type="ECO:0000256" key="4">
    <source>
        <dbReference type="ARBA" id="ARBA00022771"/>
    </source>
</evidence>
<dbReference type="OMA" id="TECYHET"/>
<dbReference type="Proteomes" id="UP000085678">
    <property type="component" value="Unplaced"/>
</dbReference>
<evidence type="ECO:0000256" key="9">
    <source>
        <dbReference type="SAM" id="MobiDB-lite"/>
    </source>
</evidence>
<reference evidence="12" key="1">
    <citation type="submission" date="2025-08" db="UniProtKB">
        <authorList>
            <consortium name="RefSeq"/>
        </authorList>
    </citation>
    <scope>IDENTIFICATION</scope>
    <source>
        <tissue evidence="12">Gonads</tissue>
    </source>
</reference>
<dbReference type="RefSeq" id="XP_013413392.1">
    <property type="nucleotide sequence ID" value="XM_013557938.1"/>
</dbReference>
<feature type="domain" description="C2H2-type" evidence="10">
    <location>
        <begin position="318"/>
        <end position="345"/>
    </location>
</feature>
<evidence type="ECO:0000256" key="6">
    <source>
        <dbReference type="ARBA" id="ARBA00023125"/>
    </source>
</evidence>
<feature type="compositionally biased region" description="Basic residues" evidence="9">
    <location>
        <begin position="421"/>
        <end position="438"/>
    </location>
</feature>
<keyword evidence="6" id="KW-0238">DNA-binding</keyword>
<evidence type="ECO:0000256" key="5">
    <source>
        <dbReference type="ARBA" id="ARBA00022833"/>
    </source>
</evidence>
<evidence type="ECO:0000313" key="12">
    <source>
        <dbReference type="RefSeq" id="XP_013413392.1"/>
    </source>
</evidence>
<proteinExistence type="predicted"/>
<gene>
    <name evidence="12" type="primary">LOC106175789</name>
</gene>
<keyword evidence="2" id="KW-0479">Metal-binding</keyword>
<dbReference type="GO" id="GO:0008270">
    <property type="term" value="F:zinc ion binding"/>
    <property type="evidence" value="ECO:0007669"/>
    <property type="project" value="UniProtKB-KW"/>
</dbReference>
<dbReference type="PROSITE" id="PS00028">
    <property type="entry name" value="ZINC_FINGER_C2H2_1"/>
    <property type="match status" value="3"/>
</dbReference>
<dbReference type="PANTHER" id="PTHR24404:SF106">
    <property type="entry name" value="C2H2-TYPE DOMAIN-CONTAINING PROTEIN"/>
    <property type="match status" value="1"/>
</dbReference>
<dbReference type="GO" id="GO:0005634">
    <property type="term" value="C:nucleus"/>
    <property type="evidence" value="ECO:0007669"/>
    <property type="project" value="UniProtKB-SubCell"/>
</dbReference>
<dbReference type="Pfam" id="PF23611">
    <property type="entry name" value="zf-C2H2_16"/>
    <property type="match status" value="1"/>
</dbReference>
<dbReference type="FunFam" id="3.30.160.60:FF:000448">
    <property type="entry name" value="RE1-silencing transcription factor A"/>
    <property type="match status" value="1"/>
</dbReference>
<feature type="domain" description="C2H2-type" evidence="10">
    <location>
        <begin position="202"/>
        <end position="229"/>
    </location>
</feature>
<feature type="domain" description="C2H2-type" evidence="10">
    <location>
        <begin position="402"/>
        <end position="429"/>
    </location>
</feature>
<feature type="domain" description="C2H2-type" evidence="10">
    <location>
        <begin position="230"/>
        <end position="257"/>
    </location>
</feature>
<dbReference type="InParanoid" id="A0A1S3JSU2"/>
<comment type="subcellular location">
    <subcellularLocation>
        <location evidence="1">Nucleus</location>
    </subcellularLocation>
</comment>
<dbReference type="PANTHER" id="PTHR24404">
    <property type="entry name" value="ZINC FINGER PROTEIN"/>
    <property type="match status" value="1"/>
</dbReference>
<dbReference type="Pfam" id="PF00096">
    <property type="entry name" value="zf-C2H2"/>
    <property type="match status" value="3"/>
</dbReference>
<name>A0A1S3JSU2_LINAN</name>
<feature type="compositionally biased region" description="Basic and acidic residues" evidence="9">
    <location>
        <begin position="165"/>
        <end position="187"/>
    </location>
</feature>
<dbReference type="OrthoDB" id="6040868at2759"/>
<dbReference type="SUPFAM" id="SSF57667">
    <property type="entry name" value="beta-beta-alpha zinc fingers"/>
    <property type="match status" value="4"/>
</dbReference>